<protein>
    <submittedName>
        <fullName evidence="1">Uncharacterized protein</fullName>
    </submittedName>
</protein>
<gene>
    <name evidence="1" type="ORF">CRG98_038062</name>
</gene>
<organism evidence="1 2">
    <name type="scientific">Punica granatum</name>
    <name type="common">Pomegranate</name>
    <dbReference type="NCBI Taxonomy" id="22663"/>
    <lineage>
        <taxon>Eukaryota</taxon>
        <taxon>Viridiplantae</taxon>
        <taxon>Streptophyta</taxon>
        <taxon>Embryophyta</taxon>
        <taxon>Tracheophyta</taxon>
        <taxon>Spermatophyta</taxon>
        <taxon>Magnoliopsida</taxon>
        <taxon>eudicotyledons</taxon>
        <taxon>Gunneridae</taxon>
        <taxon>Pentapetalae</taxon>
        <taxon>rosids</taxon>
        <taxon>malvids</taxon>
        <taxon>Myrtales</taxon>
        <taxon>Lythraceae</taxon>
        <taxon>Punica</taxon>
    </lineage>
</organism>
<proteinExistence type="predicted"/>
<dbReference type="InterPro" id="IPR036187">
    <property type="entry name" value="DNA_mismatch_repair_MutS_sf"/>
</dbReference>
<name>A0A2I0IC41_PUNGR</name>
<reference evidence="1 2" key="1">
    <citation type="submission" date="2017-11" db="EMBL/GenBank/DDBJ databases">
        <title>De-novo sequencing of pomegranate (Punica granatum L.) genome.</title>
        <authorList>
            <person name="Akparov Z."/>
            <person name="Amiraslanov A."/>
            <person name="Hajiyeva S."/>
            <person name="Abbasov M."/>
            <person name="Kaur K."/>
            <person name="Hamwieh A."/>
            <person name="Solovyev V."/>
            <person name="Salamov A."/>
            <person name="Braich B."/>
            <person name="Kosarev P."/>
            <person name="Mahmoud A."/>
            <person name="Hajiyev E."/>
            <person name="Babayeva S."/>
            <person name="Izzatullayeva V."/>
            <person name="Mammadov A."/>
            <person name="Mammadov A."/>
            <person name="Sharifova S."/>
            <person name="Ojaghi J."/>
            <person name="Eynullazada K."/>
            <person name="Bayramov B."/>
            <person name="Abdulazimova A."/>
            <person name="Shahmuradov I."/>
        </authorList>
    </citation>
    <scope>NUCLEOTIDE SEQUENCE [LARGE SCALE GENOMIC DNA]</scope>
    <source>
        <strain evidence="2">cv. AG2017</strain>
        <tissue evidence="1">Leaf</tissue>
    </source>
</reference>
<sequence>PKKVMNESLGVDHARKSQLLVSSIILLKTALDSLPLLSKVLKEAKSSLLTNIYKSVSENEKYAAIRRRIGEVIDEDVLHARVPFVARTQQCFAVKAGIDGLLDIARRSFCDTSEGNEAWEQHSLLNSGTGFVWYGIYEFMALRPPTWELLERSSTYMMKVCTLQLNVRNKSAAGECFIRTEVCLEDHGPLAIDAGRHPILESIHNDFI</sequence>
<feature type="non-terminal residue" evidence="1">
    <location>
        <position position="208"/>
    </location>
</feature>
<comment type="caution">
    <text evidence="1">The sequence shown here is derived from an EMBL/GenBank/DDBJ whole genome shotgun (WGS) entry which is preliminary data.</text>
</comment>
<evidence type="ECO:0000313" key="2">
    <source>
        <dbReference type="Proteomes" id="UP000233551"/>
    </source>
</evidence>
<dbReference type="EMBL" id="PGOL01003346">
    <property type="protein sequence ID" value="PKI41551.1"/>
    <property type="molecule type" value="Genomic_DNA"/>
</dbReference>
<accession>A0A2I0IC41</accession>
<dbReference type="SUPFAM" id="SSF48334">
    <property type="entry name" value="DNA repair protein MutS, domain III"/>
    <property type="match status" value="1"/>
</dbReference>
<evidence type="ECO:0000313" key="1">
    <source>
        <dbReference type="EMBL" id="PKI41551.1"/>
    </source>
</evidence>
<feature type="non-terminal residue" evidence="1">
    <location>
        <position position="1"/>
    </location>
</feature>
<dbReference type="Proteomes" id="UP000233551">
    <property type="component" value="Unassembled WGS sequence"/>
</dbReference>
<keyword evidence="2" id="KW-1185">Reference proteome</keyword>
<dbReference type="AlphaFoldDB" id="A0A2I0IC41"/>
<dbReference type="STRING" id="22663.A0A2I0IC41"/>